<evidence type="ECO:0000256" key="3">
    <source>
        <dbReference type="ARBA" id="ARBA00022692"/>
    </source>
</evidence>
<dbReference type="HOGENOM" id="CLU_009579_3_3_1"/>
<feature type="transmembrane region" description="Helical" evidence="10">
    <location>
        <begin position="90"/>
        <end position="109"/>
    </location>
</feature>
<dbReference type="Gene3D" id="1.20.1070.10">
    <property type="entry name" value="Rhodopsin 7-helix transmembrane proteins"/>
    <property type="match status" value="1"/>
</dbReference>
<dbReference type="InParanoid" id="A7SAD3"/>
<keyword evidence="6 10" id="KW-0472">Membrane</keyword>
<evidence type="ECO:0000256" key="7">
    <source>
        <dbReference type="ARBA" id="ARBA00023170"/>
    </source>
</evidence>
<evidence type="ECO:0000256" key="9">
    <source>
        <dbReference type="RuleBase" id="RU000688"/>
    </source>
</evidence>
<comment type="subcellular location">
    <subcellularLocation>
        <location evidence="1">Cell membrane</location>
        <topology evidence="1">Multi-pass membrane protein</topology>
    </subcellularLocation>
</comment>
<keyword evidence="5 9" id="KW-0297">G-protein coupled receptor</keyword>
<evidence type="ECO:0000256" key="4">
    <source>
        <dbReference type="ARBA" id="ARBA00022989"/>
    </source>
</evidence>
<feature type="transmembrane region" description="Helical" evidence="10">
    <location>
        <begin position="278"/>
        <end position="300"/>
    </location>
</feature>
<feature type="transmembrane region" description="Helical" evidence="10">
    <location>
        <begin position="49"/>
        <end position="70"/>
    </location>
</feature>
<dbReference type="PhylomeDB" id="A7SAD3"/>
<dbReference type="EMBL" id="DS469608">
    <property type="protein sequence ID" value="EDO39352.1"/>
    <property type="molecule type" value="Genomic_DNA"/>
</dbReference>
<feature type="transmembrane region" description="Helical" evidence="10">
    <location>
        <begin position="246"/>
        <end position="266"/>
    </location>
</feature>
<evidence type="ECO:0000256" key="8">
    <source>
        <dbReference type="ARBA" id="ARBA00023224"/>
    </source>
</evidence>
<dbReference type="PANTHER" id="PTHR22752">
    <property type="entry name" value="G PROTEIN-COUPLED RECEPTOR"/>
    <property type="match status" value="1"/>
</dbReference>
<organism evidence="12 13">
    <name type="scientific">Nematostella vectensis</name>
    <name type="common">Starlet sea anemone</name>
    <dbReference type="NCBI Taxonomy" id="45351"/>
    <lineage>
        <taxon>Eukaryota</taxon>
        <taxon>Metazoa</taxon>
        <taxon>Cnidaria</taxon>
        <taxon>Anthozoa</taxon>
        <taxon>Hexacorallia</taxon>
        <taxon>Actiniaria</taxon>
        <taxon>Edwardsiidae</taxon>
        <taxon>Nematostella</taxon>
    </lineage>
</organism>
<dbReference type="PROSITE" id="PS00237">
    <property type="entry name" value="G_PROTEIN_RECEP_F1_1"/>
    <property type="match status" value="1"/>
</dbReference>
<evidence type="ECO:0000259" key="11">
    <source>
        <dbReference type="PROSITE" id="PS50262"/>
    </source>
</evidence>
<evidence type="ECO:0000256" key="1">
    <source>
        <dbReference type="ARBA" id="ARBA00004651"/>
    </source>
</evidence>
<dbReference type="eggNOG" id="KOG3656">
    <property type="taxonomic scope" value="Eukaryota"/>
</dbReference>
<feature type="transmembrane region" description="Helical" evidence="10">
    <location>
        <begin position="177"/>
        <end position="199"/>
    </location>
</feature>
<keyword evidence="13" id="KW-1185">Reference proteome</keyword>
<dbReference type="CDD" id="cd00637">
    <property type="entry name" value="7tm_classA_rhodopsin-like"/>
    <property type="match status" value="1"/>
</dbReference>
<dbReference type="AlphaFoldDB" id="A7SAD3"/>
<dbReference type="PROSITE" id="PS50262">
    <property type="entry name" value="G_PROTEIN_RECEP_F1_2"/>
    <property type="match status" value="1"/>
</dbReference>
<dbReference type="InterPro" id="IPR017452">
    <property type="entry name" value="GPCR_Rhodpsn_7TM"/>
</dbReference>
<evidence type="ECO:0000256" key="2">
    <source>
        <dbReference type="ARBA" id="ARBA00022475"/>
    </source>
</evidence>
<feature type="transmembrane region" description="Helical" evidence="10">
    <location>
        <begin position="130"/>
        <end position="150"/>
    </location>
</feature>
<dbReference type="STRING" id="45351.A7SAD3"/>
<evidence type="ECO:0000256" key="5">
    <source>
        <dbReference type="ARBA" id="ARBA00023040"/>
    </source>
</evidence>
<evidence type="ECO:0000313" key="13">
    <source>
        <dbReference type="Proteomes" id="UP000001593"/>
    </source>
</evidence>
<dbReference type="GO" id="GO:0005886">
    <property type="term" value="C:plasma membrane"/>
    <property type="evidence" value="ECO:0000318"/>
    <property type="project" value="GO_Central"/>
</dbReference>
<keyword evidence="8 9" id="KW-0807">Transducer</keyword>
<proteinExistence type="inferred from homology"/>
<dbReference type="InterPro" id="IPR000276">
    <property type="entry name" value="GPCR_Rhodpsn"/>
</dbReference>
<dbReference type="OMA" id="RRSAMII"/>
<keyword evidence="7 9" id="KW-0675">Receptor</keyword>
<dbReference type="Proteomes" id="UP000001593">
    <property type="component" value="Unassembled WGS sequence"/>
</dbReference>
<keyword evidence="2" id="KW-1003">Cell membrane</keyword>
<dbReference type="SMART" id="SM01381">
    <property type="entry name" value="7TM_GPCR_Srsx"/>
    <property type="match status" value="1"/>
</dbReference>
<sequence length="331" mass="37562">MDNTTDTVPPKSSIFHVCYLCFLILAIIIGNSLVLVLIRLNRRLHSPTFYFLGNLSFAELLIGVGFVPLYTAAVLEGRWRFGKTMCRAHAFVVTSSVNASLITLCVVSVDRFLDIRDPLRYFGRMTKRRSAMIIFCIWAHSLFWAAMPLVDWGEISFDNNTKTCRPDFAASGISNRVYAALLVVFGFAIPSLVTGYCHIKIYQMAKEQTRKIAKISVRKDFTSGHVQEDIVLTFHPRKERKAHKTILIIIGAFVVCWLPYSIGTSWKLATGHALELYWFANVGLTLALTNSSLNPLIYTLRDRRVRMGFMKLVCGERYRKKLSGKFLAVEL</sequence>
<gene>
    <name evidence="12" type="ORF">NEMVEDRAFT_v1g209217</name>
</gene>
<dbReference type="SUPFAM" id="SSF81321">
    <property type="entry name" value="Family A G protein-coupled receptor-like"/>
    <property type="match status" value="1"/>
</dbReference>
<feature type="domain" description="G-protein coupled receptors family 1 profile" evidence="11">
    <location>
        <begin position="30"/>
        <end position="298"/>
    </location>
</feature>
<evidence type="ECO:0000256" key="6">
    <source>
        <dbReference type="ARBA" id="ARBA00023136"/>
    </source>
</evidence>
<evidence type="ECO:0000313" key="12">
    <source>
        <dbReference type="EMBL" id="EDO39352.1"/>
    </source>
</evidence>
<keyword evidence="4 10" id="KW-1133">Transmembrane helix</keyword>
<protein>
    <recommendedName>
        <fullName evidence="11">G-protein coupled receptors family 1 profile domain-containing protein</fullName>
    </recommendedName>
</protein>
<evidence type="ECO:0000256" key="10">
    <source>
        <dbReference type="SAM" id="Phobius"/>
    </source>
</evidence>
<feature type="transmembrane region" description="Helical" evidence="10">
    <location>
        <begin position="14"/>
        <end position="37"/>
    </location>
</feature>
<name>A7SAD3_NEMVE</name>
<dbReference type="Pfam" id="PF00001">
    <property type="entry name" value="7tm_1"/>
    <property type="match status" value="1"/>
</dbReference>
<dbReference type="PRINTS" id="PR00237">
    <property type="entry name" value="GPCRRHODOPSN"/>
</dbReference>
<reference evidence="12 13" key="1">
    <citation type="journal article" date="2007" name="Science">
        <title>Sea anemone genome reveals ancestral eumetazoan gene repertoire and genomic organization.</title>
        <authorList>
            <person name="Putnam N.H."/>
            <person name="Srivastava M."/>
            <person name="Hellsten U."/>
            <person name="Dirks B."/>
            <person name="Chapman J."/>
            <person name="Salamov A."/>
            <person name="Terry A."/>
            <person name="Shapiro H."/>
            <person name="Lindquist E."/>
            <person name="Kapitonov V.V."/>
            <person name="Jurka J."/>
            <person name="Genikhovich G."/>
            <person name="Grigoriev I.V."/>
            <person name="Lucas S.M."/>
            <person name="Steele R.E."/>
            <person name="Finnerty J.R."/>
            <person name="Technau U."/>
            <person name="Martindale M.Q."/>
            <person name="Rokhsar D.S."/>
        </authorList>
    </citation>
    <scope>NUCLEOTIDE SEQUENCE [LARGE SCALE GENOMIC DNA]</scope>
    <source>
        <strain evidence="13">CH2 X CH6</strain>
    </source>
</reference>
<keyword evidence="3 9" id="KW-0812">Transmembrane</keyword>
<dbReference type="GO" id="GO:0007186">
    <property type="term" value="P:G protein-coupled receptor signaling pathway"/>
    <property type="evidence" value="ECO:0000318"/>
    <property type="project" value="GO_Central"/>
</dbReference>
<dbReference type="GO" id="GO:0004930">
    <property type="term" value="F:G protein-coupled receptor activity"/>
    <property type="evidence" value="ECO:0000318"/>
    <property type="project" value="GO_Central"/>
</dbReference>
<comment type="similarity">
    <text evidence="9">Belongs to the G-protein coupled receptor 1 family.</text>
</comment>
<accession>A7SAD3</accession>